<gene>
    <name evidence="2" type="ORF">V2H45_16550</name>
</gene>
<evidence type="ECO:0000313" key="3">
    <source>
        <dbReference type="Proteomes" id="UP001333818"/>
    </source>
</evidence>
<sequence length="359" mass="41290">MNRSDRENLALSDEIPAEISEALQLGLQQLLQGQESEAQFTWMSVMAMAEPEQMEVWTEELVRILDAEAIAREVTKDFPLTRVIRQYIYEFSSDRFDNLCSLVWLSLELDIFSSEVKAYLLTLTQIVLSADIEDMLEASQILMDIASKLLGIHPFHDLIELVIEKFEGVSEFQTELLEIRKQLSSTYYQLGTGQYQQQQFAPAFRSFQKVLELSVDLTEPHRADLNFNCGVTLAKQKKFEDAIAFFQAALTSNPNLTSAQQQLSKAKYEVHMAIAGYQFTQDWFSWNIPTWEVYFSKFRNMPHLNFLEVGCWEGRATCWLLENVLTAPTHAITCIDTFAGEDYLNLEQNYANSRMKCNA</sequence>
<keyword evidence="3" id="KW-1185">Reference proteome</keyword>
<evidence type="ECO:0000313" key="2">
    <source>
        <dbReference type="EMBL" id="MEE3718352.1"/>
    </source>
</evidence>
<name>A0AAW9PZC0_9CYAN</name>
<keyword evidence="1" id="KW-0802">TPR repeat</keyword>
<dbReference type="PROSITE" id="PS50005">
    <property type="entry name" value="TPR"/>
    <property type="match status" value="2"/>
</dbReference>
<dbReference type="AlphaFoldDB" id="A0AAW9PZC0"/>
<evidence type="ECO:0000256" key="1">
    <source>
        <dbReference type="PROSITE-ProRule" id="PRU00339"/>
    </source>
</evidence>
<comment type="caution">
    <text evidence="2">The sequence shown here is derived from an EMBL/GenBank/DDBJ whole genome shotgun (WGS) entry which is preliminary data.</text>
</comment>
<dbReference type="Gene3D" id="1.25.40.10">
    <property type="entry name" value="Tetratricopeptide repeat domain"/>
    <property type="match status" value="1"/>
</dbReference>
<proteinExistence type="predicted"/>
<feature type="repeat" description="TPR" evidence="1">
    <location>
        <begin position="184"/>
        <end position="217"/>
    </location>
</feature>
<dbReference type="RefSeq" id="WP_330484785.1">
    <property type="nucleotide sequence ID" value="NZ_JAZBJZ010000074.1"/>
</dbReference>
<dbReference type="InterPro" id="IPR011990">
    <property type="entry name" value="TPR-like_helical_dom_sf"/>
</dbReference>
<organism evidence="2 3">
    <name type="scientific">Tumidithrix elongata BACA0141</name>
    <dbReference type="NCBI Taxonomy" id="2716417"/>
    <lineage>
        <taxon>Bacteria</taxon>
        <taxon>Bacillati</taxon>
        <taxon>Cyanobacteriota</taxon>
        <taxon>Cyanophyceae</taxon>
        <taxon>Pseudanabaenales</taxon>
        <taxon>Pseudanabaenaceae</taxon>
        <taxon>Tumidithrix</taxon>
        <taxon>Tumidithrix elongata</taxon>
    </lineage>
</organism>
<reference evidence="2" key="1">
    <citation type="submission" date="2024-01" db="EMBL/GenBank/DDBJ databases">
        <title>Bank of Algae and Cyanobacteria of the Azores (BACA) strain genomes.</title>
        <authorList>
            <person name="Luz R."/>
            <person name="Cordeiro R."/>
            <person name="Fonseca A."/>
            <person name="Goncalves V."/>
        </authorList>
    </citation>
    <scope>NUCLEOTIDE SEQUENCE</scope>
    <source>
        <strain evidence="2">BACA0141</strain>
    </source>
</reference>
<dbReference type="SMART" id="SM00028">
    <property type="entry name" value="TPR"/>
    <property type="match status" value="2"/>
</dbReference>
<dbReference type="Proteomes" id="UP001333818">
    <property type="component" value="Unassembled WGS sequence"/>
</dbReference>
<accession>A0AAW9PZC0</accession>
<protein>
    <recommendedName>
        <fullName evidence="4">Tetratricopeptide repeat protein</fullName>
    </recommendedName>
</protein>
<dbReference type="InterPro" id="IPR019734">
    <property type="entry name" value="TPR_rpt"/>
</dbReference>
<dbReference type="EMBL" id="JAZBJZ010000074">
    <property type="protein sequence ID" value="MEE3718352.1"/>
    <property type="molecule type" value="Genomic_DNA"/>
</dbReference>
<feature type="repeat" description="TPR" evidence="1">
    <location>
        <begin position="223"/>
        <end position="256"/>
    </location>
</feature>
<evidence type="ECO:0008006" key="4">
    <source>
        <dbReference type="Google" id="ProtNLM"/>
    </source>
</evidence>
<dbReference type="SUPFAM" id="SSF48452">
    <property type="entry name" value="TPR-like"/>
    <property type="match status" value="1"/>
</dbReference>